<keyword evidence="4 6" id="KW-1133">Transmembrane helix</keyword>
<gene>
    <name evidence="8" type="ORF">FHR84_004259</name>
</gene>
<feature type="signal peptide" evidence="7">
    <location>
        <begin position="1"/>
        <end position="20"/>
    </location>
</feature>
<dbReference type="RefSeq" id="WP_343075361.1">
    <property type="nucleotide sequence ID" value="NZ_JACBYW010000010.1"/>
</dbReference>
<sequence>MHVLAATAGLSALLATSALAFTVVKFLGAAYLVYLGARTLWELRGAPAEQRTTSLEQRGSAVTQGLVTEVLNPKTAMFFLAFIPQFVHPERGSQSIAFLALGLAFVVLASTADLLVAVFAGSLGTWLANNPRWQRRQHAASGTTLIGLGGALALSQQ</sequence>
<dbReference type="Pfam" id="PF01810">
    <property type="entry name" value="LysE"/>
    <property type="match status" value="1"/>
</dbReference>
<keyword evidence="9" id="KW-1185">Reference proteome</keyword>
<protein>
    <submittedName>
        <fullName evidence="8">Threonine/homoserine/homoserine lactone efflux protein</fullName>
    </submittedName>
</protein>
<evidence type="ECO:0000313" key="8">
    <source>
        <dbReference type="EMBL" id="NYH80887.1"/>
    </source>
</evidence>
<keyword evidence="3 6" id="KW-0812">Transmembrane</keyword>
<comment type="caution">
    <text evidence="8">The sequence shown here is derived from an EMBL/GenBank/DDBJ whole genome shotgun (WGS) entry which is preliminary data.</text>
</comment>
<evidence type="ECO:0000313" key="9">
    <source>
        <dbReference type="Proteomes" id="UP000548304"/>
    </source>
</evidence>
<organism evidence="8 9">
    <name type="scientific">Actinopolyspora biskrensis</name>
    <dbReference type="NCBI Taxonomy" id="1470178"/>
    <lineage>
        <taxon>Bacteria</taxon>
        <taxon>Bacillati</taxon>
        <taxon>Actinomycetota</taxon>
        <taxon>Actinomycetes</taxon>
        <taxon>Actinopolysporales</taxon>
        <taxon>Actinopolysporaceae</taxon>
        <taxon>Actinopolyspora</taxon>
    </lineage>
</organism>
<reference evidence="8 9" key="1">
    <citation type="submission" date="2020-07" db="EMBL/GenBank/DDBJ databases">
        <title>Genomic Encyclopedia of Type Strains, Phase III (KMG-III): the genomes of soil and plant-associated and newly described type strains.</title>
        <authorList>
            <person name="Whitman W."/>
        </authorList>
    </citation>
    <scope>NUCLEOTIDE SEQUENCE [LARGE SCALE GENOMIC DNA]</scope>
    <source>
        <strain evidence="8 9">CECT 8576</strain>
    </source>
</reference>
<evidence type="ECO:0000256" key="7">
    <source>
        <dbReference type="SAM" id="SignalP"/>
    </source>
</evidence>
<proteinExistence type="predicted"/>
<feature type="transmembrane region" description="Helical" evidence="6">
    <location>
        <begin position="96"/>
        <end position="128"/>
    </location>
</feature>
<evidence type="ECO:0000256" key="4">
    <source>
        <dbReference type="ARBA" id="ARBA00022989"/>
    </source>
</evidence>
<keyword evidence="2" id="KW-1003">Cell membrane</keyword>
<dbReference type="PANTHER" id="PTHR30086">
    <property type="entry name" value="ARGININE EXPORTER PROTEIN ARGO"/>
    <property type="match status" value="1"/>
</dbReference>
<dbReference type="EMBL" id="JACBYW010000010">
    <property type="protein sequence ID" value="NYH80887.1"/>
    <property type="molecule type" value="Genomic_DNA"/>
</dbReference>
<name>A0A852ZDT1_9ACTN</name>
<dbReference type="Proteomes" id="UP000548304">
    <property type="component" value="Unassembled WGS sequence"/>
</dbReference>
<keyword evidence="7" id="KW-0732">Signal</keyword>
<comment type="subcellular location">
    <subcellularLocation>
        <location evidence="1">Cell membrane</location>
        <topology evidence="1">Multi-pass membrane protein</topology>
    </subcellularLocation>
</comment>
<dbReference type="GO" id="GO:0015171">
    <property type="term" value="F:amino acid transmembrane transporter activity"/>
    <property type="evidence" value="ECO:0007669"/>
    <property type="project" value="TreeGrafter"/>
</dbReference>
<evidence type="ECO:0000256" key="1">
    <source>
        <dbReference type="ARBA" id="ARBA00004651"/>
    </source>
</evidence>
<dbReference type="AlphaFoldDB" id="A0A852ZDT1"/>
<evidence type="ECO:0000256" key="3">
    <source>
        <dbReference type="ARBA" id="ARBA00022692"/>
    </source>
</evidence>
<feature type="chain" id="PRO_5032535081" evidence="7">
    <location>
        <begin position="21"/>
        <end position="157"/>
    </location>
</feature>
<accession>A0A852ZDT1</accession>
<keyword evidence="5 6" id="KW-0472">Membrane</keyword>
<dbReference type="PANTHER" id="PTHR30086:SF20">
    <property type="entry name" value="ARGININE EXPORTER PROTEIN ARGO-RELATED"/>
    <property type="match status" value="1"/>
</dbReference>
<evidence type="ECO:0000256" key="5">
    <source>
        <dbReference type="ARBA" id="ARBA00023136"/>
    </source>
</evidence>
<dbReference type="GO" id="GO:0005886">
    <property type="term" value="C:plasma membrane"/>
    <property type="evidence" value="ECO:0007669"/>
    <property type="project" value="UniProtKB-SubCell"/>
</dbReference>
<dbReference type="InterPro" id="IPR001123">
    <property type="entry name" value="LeuE-type"/>
</dbReference>
<evidence type="ECO:0000256" key="2">
    <source>
        <dbReference type="ARBA" id="ARBA00022475"/>
    </source>
</evidence>
<evidence type="ECO:0000256" key="6">
    <source>
        <dbReference type="SAM" id="Phobius"/>
    </source>
</evidence>